<feature type="region of interest" description="Disordered" evidence="1">
    <location>
        <begin position="187"/>
        <end position="220"/>
    </location>
</feature>
<dbReference type="EMBL" id="DS113226">
    <property type="protein sequence ID" value="EAY17795.1"/>
    <property type="molecule type" value="Genomic_DNA"/>
</dbReference>
<keyword evidence="2" id="KW-0472">Membrane</keyword>
<gene>
    <name evidence="3" type="ORF">TVAG_016250</name>
</gene>
<feature type="compositionally biased region" description="Polar residues" evidence="1">
    <location>
        <begin position="191"/>
        <end position="206"/>
    </location>
</feature>
<feature type="transmembrane region" description="Helical" evidence="2">
    <location>
        <begin position="163"/>
        <end position="182"/>
    </location>
</feature>
<name>A2DP95_TRIV3</name>
<dbReference type="VEuPathDB" id="TrichDB:TVAG_016250"/>
<keyword evidence="4" id="KW-1185">Reference proteome</keyword>
<feature type="compositionally biased region" description="Basic and acidic residues" evidence="1">
    <location>
        <begin position="207"/>
        <end position="220"/>
    </location>
</feature>
<sequence>MFLTLISSVSCDISENAYPVFKGNWSVKSEYLFNNTKQENSYYIHCDQFRDNENYLTFSVKDINESTEVIDKFNIRFTSNGRFRFSVAEDNSQDYIKVDLFYNIRPHASATGVYNEDYIYNLDVITFKKIQLTVFNQRTGELYVWNLFKILEPQVNLFEKYRFFFYAGILFIITNLASQTAIKRYEKKMRAQQQARPKPKQNTPNNKDNKAKTPSKPKTE</sequence>
<evidence type="ECO:0000313" key="3">
    <source>
        <dbReference type="EMBL" id="EAY17795.1"/>
    </source>
</evidence>
<evidence type="ECO:0000313" key="4">
    <source>
        <dbReference type="Proteomes" id="UP000001542"/>
    </source>
</evidence>
<evidence type="ECO:0000256" key="1">
    <source>
        <dbReference type="SAM" id="MobiDB-lite"/>
    </source>
</evidence>
<proteinExistence type="predicted"/>
<evidence type="ECO:0000256" key="2">
    <source>
        <dbReference type="SAM" id="Phobius"/>
    </source>
</evidence>
<protein>
    <submittedName>
        <fullName evidence="3">Uncharacterized protein</fullName>
    </submittedName>
</protein>
<reference evidence="3" key="1">
    <citation type="submission" date="2006-10" db="EMBL/GenBank/DDBJ databases">
        <authorList>
            <person name="Amadeo P."/>
            <person name="Zhao Q."/>
            <person name="Wortman J."/>
            <person name="Fraser-Liggett C."/>
            <person name="Carlton J."/>
        </authorList>
    </citation>
    <scope>NUCLEOTIDE SEQUENCE</scope>
    <source>
        <strain evidence="3">G3</strain>
    </source>
</reference>
<dbReference type="InParanoid" id="A2DP95"/>
<keyword evidence="2" id="KW-1133">Transmembrane helix</keyword>
<dbReference type="KEGG" id="tva:4775815"/>
<organism evidence="3 4">
    <name type="scientific">Trichomonas vaginalis (strain ATCC PRA-98 / G3)</name>
    <dbReference type="NCBI Taxonomy" id="412133"/>
    <lineage>
        <taxon>Eukaryota</taxon>
        <taxon>Metamonada</taxon>
        <taxon>Parabasalia</taxon>
        <taxon>Trichomonadida</taxon>
        <taxon>Trichomonadidae</taxon>
        <taxon>Trichomonas</taxon>
    </lineage>
</organism>
<dbReference type="VEuPathDB" id="TrichDB:TVAGG3_0910370"/>
<dbReference type="Proteomes" id="UP000001542">
    <property type="component" value="Unassembled WGS sequence"/>
</dbReference>
<reference evidence="3" key="2">
    <citation type="journal article" date="2007" name="Science">
        <title>Draft genome sequence of the sexually transmitted pathogen Trichomonas vaginalis.</title>
        <authorList>
            <person name="Carlton J.M."/>
            <person name="Hirt R.P."/>
            <person name="Silva J.C."/>
            <person name="Delcher A.L."/>
            <person name="Schatz M."/>
            <person name="Zhao Q."/>
            <person name="Wortman J.R."/>
            <person name="Bidwell S.L."/>
            <person name="Alsmark U.C.M."/>
            <person name="Besteiro S."/>
            <person name="Sicheritz-Ponten T."/>
            <person name="Noel C.J."/>
            <person name="Dacks J.B."/>
            <person name="Foster P.G."/>
            <person name="Simillion C."/>
            <person name="Van de Peer Y."/>
            <person name="Miranda-Saavedra D."/>
            <person name="Barton G.J."/>
            <person name="Westrop G.D."/>
            <person name="Mueller S."/>
            <person name="Dessi D."/>
            <person name="Fiori P.L."/>
            <person name="Ren Q."/>
            <person name="Paulsen I."/>
            <person name="Zhang H."/>
            <person name="Bastida-Corcuera F.D."/>
            <person name="Simoes-Barbosa A."/>
            <person name="Brown M.T."/>
            <person name="Hayes R.D."/>
            <person name="Mukherjee M."/>
            <person name="Okumura C.Y."/>
            <person name="Schneider R."/>
            <person name="Smith A.J."/>
            <person name="Vanacova S."/>
            <person name="Villalvazo M."/>
            <person name="Haas B.J."/>
            <person name="Pertea M."/>
            <person name="Feldblyum T.V."/>
            <person name="Utterback T.R."/>
            <person name="Shu C.L."/>
            <person name="Osoegawa K."/>
            <person name="de Jong P.J."/>
            <person name="Hrdy I."/>
            <person name="Horvathova L."/>
            <person name="Zubacova Z."/>
            <person name="Dolezal P."/>
            <person name="Malik S.B."/>
            <person name="Logsdon J.M. Jr."/>
            <person name="Henze K."/>
            <person name="Gupta A."/>
            <person name="Wang C.C."/>
            <person name="Dunne R.L."/>
            <person name="Upcroft J.A."/>
            <person name="Upcroft P."/>
            <person name="White O."/>
            <person name="Salzberg S.L."/>
            <person name="Tang P."/>
            <person name="Chiu C.-H."/>
            <person name="Lee Y.-S."/>
            <person name="Embley T.M."/>
            <person name="Coombs G.H."/>
            <person name="Mottram J.C."/>
            <person name="Tachezy J."/>
            <person name="Fraser-Liggett C.M."/>
            <person name="Johnson P.J."/>
        </authorList>
    </citation>
    <scope>NUCLEOTIDE SEQUENCE [LARGE SCALE GENOMIC DNA]</scope>
    <source>
        <strain evidence="3">G3</strain>
    </source>
</reference>
<accession>A2DP95</accession>
<dbReference type="AlphaFoldDB" id="A2DP95"/>
<keyword evidence="2" id="KW-0812">Transmembrane</keyword>
<dbReference type="RefSeq" id="XP_001329930.1">
    <property type="nucleotide sequence ID" value="XM_001329895.1"/>
</dbReference>
<dbReference type="SMR" id="A2DP95"/>